<organism evidence="2 3">
    <name type="scientific">Datura stramonium</name>
    <name type="common">Jimsonweed</name>
    <name type="synonym">Common thornapple</name>
    <dbReference type="NCBI Taxonomy" id="4076"/>
    <lineage>
        <taxon>Eukaryota</taxon>
        <taxon>Viridiplantae</taxon>
        <taxon>Streptophyta</taxon>
        <taxon>Embryophyta</taxon>
        <taxon>Tracheophyta</taxon>
        <taxon>Spermatophyta</taxon>
        <taxon>Magnoliopsida</taxon>
        <taxon>eudicotyledons</taxon>
        <taxon>Gunneridae</taxon>
        <taxon>Pentapetalae</taxon>
        <taxon>asterids</taxon>
        <taxon>lamiids</taxon>
        <taxon>Solanales</taxon>
        <taxon>Solanaceae</taxon>
        <taxon>Solanoideae</taxon>
        <taxon>Datureae</taxon>
        <taxon>Datura</taxon>
    </lineage>
</organism>
<proteinExistence type="predicted"/>
<keyword evidence="3" id="KW-1185">Reference proteome</keyword>
<sequence>KEHKGEYDEIHENRRSTKGNLGKTPINHGNSLGLTNNYYQRPYVFGDSLAHHRNVLDFVGELMKSFGGSRIETSTGTSPIIEESN</sequence>
<evidence type="ECO:0000256" key="1">
    <source>
        <dbReference type="SAM" id="MobiDB-lite"/>
    </source>
</evidence>
<comment type="caution">
    <text evidence="2">The sequence shown here is derived from an EMBL/GenBank/DDBJ whole genome shotgun (WGS) entry which is preliminary data.</text>
</comment>
<evidence type="ECO:0000313" key="2">
    <source>
        <dbReference type="EMBL" id="MCD7473346.1"/>
    </source>
</evidence>
<feature type="non-terminal residue" evidence="2">
    <location>
        <position position="1"/>
    </location>
</feature>
<protein>
    <submittedName>
        <fullName evidence="2">Uncharacterized protein</fullName>
    </submittedName>
</protein>
<evidence type="ECO:0000313" key="3">
    <source>
        <dbReference type="Proteomes" id="UP000823775"/>
    </source>
</evidence>
<accession>A0ABS8TRA7</accession>
<dbReference type="EMBL" id="JACEIK010001958">
    <property type="protein sequence ID" value="MCD7473346.1"/>
    <property type="molecule type" value="Genomic_DNA"/>
</dbReference>
<feature type="compositionally biased region" description="Basic and acidic residues" evidence="1">
    <location>
        <begin position="1"/>
        <end position="15"/>
    </location>
</feature>
<gene>
    <name evidence="2" type="ORF">HAX54_015140</name>
</gene>
<reference evidence="2 3" key="1">
    <citation type="journal article" date="2021" name="BMC Genomics">
        <title>Datura genome reveals duplications of psychoactive alkaloid biosynthetic genes and high mutation rate following tissue culture.</title>
        <authorList>
            <person name="Rajewski A."/>
            <person name="Carter-House D."/>
            <person name="Stajich J."/>
            <person name="Litt A."/>
        </authorList>
    </citation>
    <scope>NUCLEOTIDE SEQUENCE [LARGE SCALE GENOMIC DNA]</scope>
    <source>
        <strain evidence="2">AR-01</strain>
    </source>
</reference>
<dbReference type="Proteomes" id="UP000823775">
    <property type="component" value="Unassembled WGS sequence"/>
</dbReference>
<name>A0ABS8TRA7_DATST</name>
<feature type="region of interest" description="Disordered" evidence="1">
    <location>
        <begin position="1"/>
        <end position="30"/>
    </location>
</feature>